<dbReference type="InterPro" id="IPR002543">
    <property type="entry name" value="FtsK_dom"/>
</dbReference>
<dbReference type="GO" id="GO:0003677">
    <property type="term" value="F:DNA binding"/>
    <property type="evidence" value="ECO:0007669"/>
    <property type="project" value="InterPro"/>
</dbReference>
<dbReference type="GO" id="GO:0005524">
    <property type="term" value="F:ATP binding"/>
    <property type="evidence" value="ECO:0007669"/>
    <property type="project" value="UniProtKB-UniRule"/>
</dbReference>
<keyword evidence="1 3" id="KW-0547">Nucleotide-binding</keyword>
<sequence>MFRKTWETPQGHYYNLYADMLQQPHLLVAGATGSGKSVIINGIITTALKDSPAAVQFIFIDPKRVELVDFRPLPHTLNYASEPGGMVQALQLAIDTTERRYKEMQRQHLKQYPGGAVYVVIDELADLMTTARRQVQPLIQRLAQIGRAANVHVIAATQCPLSAVIPTPIKVNFDSRIGLRTRSRQDSRNILGVPGCECLPRYGQGYYMTPAGLTLYNIPMYSPAEVQRLINYWKHHSRPNLRWL</sequence>
<dbReference type="RefSeq" id="WP_307252608.1">
    <property type="nucleotide sequence ID" value="NZ_JAUSTO010000002.1"/>
</dbReference>
<dbReference type="SMART" id="SM00382">
    <property type="entry name" value="AAA"/>
    <property type="match status" value="1"/>
</dbReference>
<proteinExistence type="predicted"/>
<dbReference type="PANTHER" id="PTHR22683">
    <property type="entry name" value="SPORULATION PROTEIN RELATED"/>
    <property type="match status" value="1"/>
</dbReference>
<gene>
    <name evidence="5" type="ORF">J2S20_000429</name>
</gene>
<feature type="binding site" evidence="3">
    <location>
        <begin position="30"/>
        <end position="37"/>
    </location>
    <ligand>
        <name>ATP</name>
        <dbReference type="ChEBI" id="CHEBI:30616"/>
    </ligand>
</feature>
<evidence type="ECO:0000256" key="1">
    <source>
        <dbReference type="ARBA" id="ARBA00022741"/>
    </source>
</evidence>
<protein>
    <submittedName>
        <fullName evidence="5">DNA segregation ATPase FtsK/SpoIIIE-like protein</fullName>
    </submittedName>
</protein>
<dbReference type="InterPro" id="IPR050206">
    <property type="entry name" value="FtsK/SpoIIIE/SftA"/>
</dbReference>
<dbReference type="SUPFAM" id="SSF52540">
    <property type="entry name" value="P-loop containing nucleoside triphosphate hydrolases"/>
    <property type="match status" value="1"/>
</dbReference>
<dbReference type="PROSITE" id="PS50901">
    <property type="entry name" value="FTSK"/>
    <property type="match status" value="1"/>
</dbReference>
<evidence type="ECO:0000259" key="4">
    <source>
        <dbReference type="PROSITE" id="PS50901"/>
    </source>
</evidence>
<dbReference type="AlphaFoldDB" id="A0AAE4AK12"/>
<evidence type="ECO:0000256" key="2">
    <source>
        <dbReference type="ARBA" id="ARBA00022840"/>
    </source>
</evidence>
<dbReference type="InterPro" id="IPR003593">
    <property type="entry name" value="AAA+_ATPase"/>
</dbReference>
<keyword evidence="2 3" id="KW-0067">ATP-binding</keyword>
<evidence type="ECO:0000256" key="3">
    <source>
        <dbReference type="PROSITE-ProRule" id="PRU00289"/>
    </source>
</evidence>
<accession>A0AAE4AK12</accession>
<dbReference type="Pfam" id="PF01580">
    <property type="entry name" value="FtsK_SpoIIIE"/>
    <property type="match status" value="2"/>
</dbReference>
<dbReference type="Proteomes" id="UP001241537">
    <property type="component" value="Unassembled WGS sequence"/>
</dbReference>
<dbReference type="CDD" id="cd01127">
    <property type="entry name" value="TrwB_TraG_TraD_VirD4"/>
    <property type="match status" value="1"/>
</dbReference>
<reference evidence="5" key="1">
    <citation type="submission" date="2023-07" db="EMBL/GenBank/DDBJ databases">
        <title>Genomic Encyclopedia of Type Strains, Phase IV (KMG-IV): sequencing the most valuable type-strain genomes for metagenomic binning, comparative biology and taxonomic classification.</title>
        <authorList>
            <person name="Goeker M."/>
        </authorList>
    </citation>
    <scope>NUCLEOTIDE SEQUENCE</scope>
    <source>
        <strain evidence="5">DSM 19659</strain>
    </source>
</reference>
<dbReference type="Gene3D" id="3.40.50.300">
    <property type="entry name" value="P-loop containing nucleotide triphosphate hydrolases"/>
    <property type="match status" value="1"/>
</dbReference>
<comment type="caution">
    <text evidence="5">The sequence shown here is derived from an EMBL/GenBank/DDBJ whole genome shotgun (WGS) entry which is preliminary data.</text>
</comment>
<dbReference type="PANTHER" id="PTHR22683:SF41">
    <property type="entry name" value="DNA TRANSLOCASE FTSK"/>
    <property type="match status" value="1"/>
</dbReference>
<feature type="domain" description="FtsK" evidence="4">
    <location>
        <begin position="13"/>
        <end position="188"/>
    </location>
</feature>
<evidence type="ECO:0000313" key="6">
    <source>
        <dbReference type="Proteomes" id="UP001241537"/>
    </source>
</evidence>
<evidence type="ECO:0000313" key="5">
    <source>
        <dbReference type="EMBL" id="MDQ0151749.1"/>
    </source>
</evidence>
<name>A0AAE4AK12_9FIRM</name>
<dbReference type="EMBL" id="JAUSTO010000002">
    <property type="protein sequence ID" value="MDQ0151749.1"/>
    <property type="molecule type" value="Genomic_DNA"/>
</dbReference>
<dbReference type="GO" id="GO:0016020">
    <property type="term" value="C:membrane"/>
    <property type="evidence" value="ECO:0007669"/>
    <property type="project" value="UniProtKB-SubCell"/>
</dbReference>
<organism evidence="5 6">
    <name type="scientific">Moryella indoligenes</name>
    <dbReference type="NCBI Taxonomy" id="371674"/>
    <lineage>
        <taxon>Bacteria</taxon>
        <taxon>Bacillati</taxon>
        <taxon>Bacillota</taxon>
        <taxon>Clostridia</taxon>
        <taxon>Lachnospirales</taxon>
        <taxon>Lachnospiraceae</taxon>
        <taxon>Moryella</taxon>
    </lineage>
</organism>
<keyword evidence="6" id="KW-1185">Reference proteome</keyword>
<dbReference type="InterPro" id="IPR027417">
    <property type="entry name" value="P-loop_NTPase"/>
</dbReference>